<protein>
    <recommendedName>
        <fullName evidence="3">LTD domain-containing protein</fullName>
    </recommendedName>
</protein>
<dbReference type="Pfam" id="PF00932">
    <property type="entry name" value="LTD"/>
    <property type="match status" value="1"/>
</dbReference>
<evidence type="ECO:0000256" key="1">
    <source>
        <dbReference type="ARBA" id="ARBA00023054"/>
    </source>
</evidence>
<evidence type="ECO:0000256" key="2">
    <source>
        <dbReference type="SAM" id="Coils"/>
    </source>
</evidence>
<comment type="caution">
    <text evidence="4">The sequence shown here is derived from an EMBL/GenBank/DDBJ whole genome shotgun (WGS) entry which is preliminary data.</text>
</comment>
<dbReference type="GO" id="GO:0090435">
    <property type="term" value="P:protein localization to nuclear envelope"/>
    <property type="evidence" value="ECO:0007669"/>
    <property type="project" value="TreeGrafter"/>
</dbReference>
<dbReference type="GO" id="GO:0031507">
    <property type="term" value="P:heterochromatin formation"/>
    <property type="evidence" value="ECO:0007669"/>
    <property type="project" value="TreeGrafter"/>
</dbReference>
<dbReference type="GO" id="GO:0051664">
    <property type="term" value="P:nuclear pore localization"/>
    <property type="evidence" value="ECO:0007669"/>
    <property type="project" value="TreeGrafter"/>
</dbReference>
<reference evidence="4" key="1">
    <citation type="submission" date="2021-02" db="EMBL/GenBank/DDBJ databases">
        <authorList>
            <person name="Nowell W R."/>
        </authorList>
    </citation>
    <scope>NUCLEOTIDE SEQUENCE</scope>
</reference>
<evidence type="ECO:0000313" key="4">
    <source>
        <dbReference type="EMBL" id="CAF3759012.1"/>
    </source>
</evidence>
<organism evidence="4 5">
    <name type="scientific">Adineta steineri</name>
    <dbReference type="NCBI Taxonomy" id="433720"/>
    <lineage>
        <taxon>Eukaryota</taxon>
        <taxon>Metazoa</taxon>
        <taxon>Spiralia</taxon>
        <taxon>Gnathifera</taxon>
        <taxon>Rotifera</taxon>
        <taxon>Eurotatoria</taxon>
        <taxon>Bdelloidea</taxon>
        <taxon>Adinetida</taxon>
        <taxon>Adinetidae</taxon>
        <taxon>Adineta</taxon>
    </lineage>
</organism>
<proteinExistence type="predicted"/>
<dbReference type="SUPFAM" id="SSF64593">
    <property type="entry name" value="Intermediate filament protein, coiled coil region"/>
    <property type="match status" value="1"/>
</dbReference>
<dbReference type="InterPro" id="IPR036415">
    <property type="entry name" value="Lamin_tail_dom_sf"/>
</dbReference>
<sequence length="541" mass="63438">MSSVSNKNNNSSNTNLGSTDQHTSSLFINIQQLQTGIQVQHQHEKESLNELNQRFHHFIDRVRLLESQNLKYRTELTAIRKQPFNDNDIKSIEHFSNIKSELSKQYNATIDCKSDFEWSQLQIGIYRKWIDIEQQQKGKQLSELEQELKQVVSNLNNLHKSYAELERTAKNQYVERDNLFTQYLTLTHNWCNQKAKRKKYDQSMELLKNNIAFYKNLSAYIARYTESLPTQSNDEVQYWAGEYDKSIKKIHHDFEVFYANIYRDLTSYYEIKMEEVRKEVEQTKHDQRLETEEFVISQQALEKEYEKVQYSLTHEKEILHKLESVYSKLEAELKSLEIQHEDKLELQSKEIHHYQESIMTIAFDINEMQSSKINLETEIIIYRYILNAFENEEQVTIVPHKSTVANETIGKFIAKGRKKHSIGIKECAANGKYISLLNYSTSDDIDISKWILKQRTDSASEIQYIIPDGVVLKQGIELRIYSKLGSANADRSSNENNFSRLVNNNVTSWGVGNTIEIHLFNQYGEKQASYLESIEARATNI</sequence>
<dbReference type="EMBL" id="CAJOAZ010001066">
    <property type="protein sequence ID" value="CAF3759012.1"/>
    <property type="molecule type" value="Genomic_DNA"/>
</dbReference>
<dbReference type="GO" id="GO:0005200">
    <property type="term" value="F:structural constituent of cytoskeleton"/>
    <property type="evidence" value="ECO:0007669"/>
    <property type="project" value="TreeGrafter"/>
</dbReference>
<dbReference type="PANTHER" id="PTHR45721">
    <property type="entry name" value="LAMIN DM0-RELATED"/>
    <property type="match status" value="1"/>
</dbReference>
<dbReference type="GO" id="GO:0007097">
    <property type="term" value="P:nuclear migration"/>
    <property type="evidence" value="ECO:0007669"/>
    <property type="project" value="TreeGrafter"/>
</dbReference>
<dbReference type="Gene3D" id="2.60.40.1260">
    <property type="entry name" value="Lamin Tail domain"/>
    <property type="match status" value="1"/>
</dbReference>
<feature type="coiled-coil region" evidence="2">
    <location>
        <begin position="134"/>
        <end position="168"/>
    </location>
</feature>
<feature type="coiled-coil region" evidence="2">
    <location>
        <begin position="273"/>
        <end position="346"/>
    </location>
</feature>
<evidence type="ECO:0000313" key="5">
    <source>
        <dbReference type="Proteomes" id="UP000663844"/>
    </source>
</evidence>
<dbReference type="GO" id="GO:0006998">
    <property type="term" value="P:nuclear envelope organization"/>
    <property type="evidence" value="ECO:0007669"/>
    <property type="project" value="TreeGrafter"/>
</dbReference>
<feature type="domain" description="LTD" evidence="3">
    <location>
        <begin position="400"/>
        <end position="541"/>
    </location>
</feature>
<dbReference type="GO" id="GO:0005652">
    <property type="term" value="C:nuclear lamina"/>
    <property type="evidence" value="ECO:0007669"/>
    <property type="project" value="TreeGrafter"/>
</dbReference>
<accession>A0A818YRS2</accession>
<dbReference type="Proteomes" id="UP000663844">
    <property type="component" value="Unassembled WGS sequence"/>
</dbReference>
<keyword evidence="1 2" id="KW-0175">Coiled coil</keyword>
<dbReference type="AlphaFoldDB" id="A0A818YRS2"/>
<evidence type="ECO:0000259" key="3">
    <source>
        <dbReference type="PROSITE" id="PS51841"/>
    </source>
</evidence>
<gene>
    <name evidence="4" type="ORF">OXD698_LOCUS15905</name>
</gene>
<dbReference type="SUPFAM" id="SSF74853">
    <property type="entry name" value="Lamin A/C globular tail domain"/>
    <property type="match status" value="1"/>
</dbReference>
<name>A0A818YRS2_9BILA</name>
<dbReference type="PROSITE" id="PS51841">
    <property type="entry name" value="LTD"/>
    <property type="match status" value="1"/>
</dbReference>
<dbReference type="InterPro" id="IPR001322">
    <property type="entry name" value="Lamin_tail_dom"/>
</dbReference>
<dbReference type="PANTHER" id="PTHR45721:SF12">
    <property type="entry name" value="INTERMEDIATE FILAMENT PROTEIN IFA-1"/>
    <property type="match status" value="1"/>
</dbReference>